<organism evidence="1 2">
    <name type="scientific">Maribacter ulvicola</name>
    <dbReference type="NCBI Taxonomy" id="228959"/>
    <lineage>
        <taxon>Bacteria</taxon>
        <taxon>Pseudomonadati</taxon>
        <taxon>Bacteroidota</taxon>
        <taxon>Flavobacteriia</taxon>
        <taxon>Flavobacteriales</taxon>
        <taxon>Flavobacteriaceae</taxon>
        <taxon>Maribacter</taxon>
    </lineage>
</organism>
<name>A0A1N6TZQ6_9FLAO</name>
<evidence type="ECO:0008006" key="3">
    <source>
        <dbReference type="Google" id="ProtNLM"/>
    </source>
</evidence>
<accession>A0A1N6TZQ6</accession>
<proteinExistence type="predicted"/>
<dbReference type="STRING" id="228959.SAMN05421797_102147"/>
<gene>
    <name evidence="1" type="ORF">SAMN05421797_102147</name>
</gene>
<dbReference type="Pfam" id="PF14091">
    <property type="entry name" value="DUF4269"/>
    <property type="match status" value="1"/>
</dbReference>
<reference evidence="2" key="1">
    <citation type="submission" date="2017-01" db="EMBL/GenBank/DDBJ databases">
        <authorList>
            <person name="Varghese N."/>
            <person name="Submissions S."/>
        </authorList>
    </citation>
    <scope>NUCLEOTIDE SEQUENCE [LARGE SCALE GENOMIC DNA]</scope>
    <source>
        <strain evidence="2">DSM 15366</strain>
    </source>
</reference>
<dbReference type="InterPro" id="IPR025365">
    <property type="entry name" value="DUF4269"/>
</dbReference>
<sequence length="179" mass="20548">MSIDFENIDYLKVGNERQTSAYNNLTQYKILDHLKLYSPIVTGTIPIGIDIPESDIDIICECNDHNKFASVVIHHFSKMQGFHIYRSKQNDKEVTIAEFKTEKFLIELFAQNTPTKQQNAYLHMNIEYAILKEKGNSFQQEVIKLKASGLKTEPAFAKLLGLKGGPYEELLKLQTKYTN</sequence>
<evidence type="ECO:0000313" key="1">
    <source>
        <dbReference type="EMBL" id="SIQ58843.1"/>
    </source>
</evidence>
<protein>
    <recommendedName>
        <fullName evidence="3">DUF4269 domain-containing protein</fullName>
    </recommendedName>
</protein>
<evidence type="ECO:0000313" key="2">
    <source>
        <dbReference type="Proteomes" id="UP000186953"/>
    </source>
</evidence>
<dbReference type="AlphaFoldDB" id="A0A1N6TZQ6"/>
<keyword evidence="2" id="KW-1185">Reference proteome</keyword>
<dbReference type="Proteomes" id="UP000186953">
    <property type="component" value="Unassembled WGS sequence"/>
</dbReference>
<dbReference type="OrthoDB" id="6402248at2"/>
<dbReference type="EMBL" id="FTMA01000002">
    <property type="protein sequence ID" value="SIQ58843.1"/>
    <property type="molecule type" value="Genomic_DNA"/>
</dbReference>